<dbReference type="OMA" id="PSHFIGN"/>
<dbReference type="PANTHER" id="PTHR46910:SF38">
    <property type="entry name" value="ZN(2)-C6 FUNGAL-TYPE DOMAIN-CONTAINING PROTEIN"/>
    <property type="match status" value="1"/>
</dbReference>
<dbReference type="GO" id="GO:0000981">
    <property type="term" value="F:DNA-binding transcription factor activity, RNA polymerase II-specific"/>
    <property type="evidence" value="ECO:0007669"/>
    <property type="project" value="InterPro"/>
</dbReference>
<dbReference type="GeneID" id="63687399"/>
<dbReference type="CDD" id="cd12148">
    <property type="entry name" value="fungal_TF_MHR"/>
    <property type="match status" value="1"/>
</dbReference>
<feature type="compositionally biased region" description="Basic and acidic residues" evidence="3">
    <location>
        <begin position="664"/>
        <end position="676"/>
    </location>
</feature>
<dbReference type="RefSeq" id="XP_040630816.1">
    <property type="nucleotide sequence ID" value="XM_040772337.1"/>
</dbReference>
<evidence type="ECO:0000256" key="2">
    <source>
        <dbReference type="ARBA" id="ARBA00023242"/>
    </source>
</evidence>
<reference evidence="5 6" key="1">
    <citation type="journal article" date="2012" name="Science">
        <title>The Paleozoic origin of enzymatic lignin decomposition reconstructed from 31 fungal genomes.</title>
        <authorList>
            <person name="Floudas D."/>
            <person name="Binder M."/>
            <person name="Riley R."/>
            <person name="Barry K."/>
            <person name="Blanchette R.A."/>
            <person name="Henrissat B."/>
            <person name="Martinez A.T."/>
            <person name="Otillar R."/>
            <person name="Spatafora J.W."/>
            <person name="Yadav J.S."/>
            <person name="Aerts A."/>
            <person name="Benoit I."/>
            <person name="Boyd A."/>
            <person name="Carlson A."/>
            <person name="Copeland A."/>
            <person name="Coutinho P.M."/>
            <person name="de Vries R.P."/>
            <person name="Ferreira P."/>
            <person name="Findley K."/>
            <person name="Foster B."/>
            <person name="Gaskell J."/>
            <person name="Glotzer D."/>
            <person name="Gorecki P."/>
            <person name="Heitman J."/>
            <person name="Hesse C."/>
            <person name="Hori C."/>
            <person name="Igarashi K."/>
            <person name="Jurgens J.A."/>
            <person name="Kallen N."/>
            <person name="Kersten P."/>
            <person name="Kohler A."/>
            <person name="Kuees U."/>
            <person name="Kumar T.K.A."/>
            <person name="Kuo A."/>
            <person name="LaButti K."/>
            <person name="Larrondo L.F."/>
            <person name="Lindquist E."/>
            <person name="Ling A."/>
            <person name="Lombard V."/>
            <person name="Lucas S."/>
            <person name="Lundell T."/>
            <person name="Martin R."/>
            <person name="McLaughlin D.J."/>
            <person name="Morgenstern I."/>
            <person name="Morin E."/>
            <person name="Murat C."/>
            <person name="Nagy L.G."/>
            <person name="Nolan M."/>
            <person name="Ohm R.A."/>
            <person name="Patyshakuliyeva A."/>
            <person name="Rokas A."/>
            <person name="Ruiz-Duenas F.J."/>
            <person name="Sabat G."/>
            <person name="Salamov A."/>
            <person name="Samejima M."/>
            <person name="Schmutz J."/>
            <person name="Slot J.C."/>
            <person name="St John F."/>
            <person name="Stenlid J."/>
            <person name="Sun H."/>
            <person name="Sun S."/>
            <person name="Syed K."/>
            <person name="Tsang A."/>
            <person name="Wiebenga A."/>
            <person name="Young D."/>
            <person name="Pisabarro A."/>
            <person name="Eastwood D.C."/>
            <person name="Martin F."/>
            <person name="Cullen D."/>
            <person name="Grigoriev I.V."/>
            <person name="Hibbett D.S."/>
        </authorList>
    </citation>
    <scope>NUCLEOTIDE SEQUENCE [LARGE SCALE GENOMIC DNA]</scope>
    <source>
        <strain evidence="5 6">DJM-731 SS1</strain>
    </source>
</reference>
<dbReference type="GO" id="GO:0008270">
    <property type="term" value="F:zinc ion binding"/>
    <property type="evidence" value="ECO:0007669"/>
    <property type="project" value="InterPro"/>
</dbReference>
<protein>
    <recommendedName>
        <fullName evidence="4">Zn(2)-C6 fungal-type domain-containing protein</fullName>
    </recommendedName>
</protein>
<name>M5GCJ9_DACPD</name>
<dbReference type="InterPro" id="IPR001138">
    <property type="entry name" value="Zn2Cys6_DnaBD"/>
</dbReference>
<evidence type="ECO:0000256" key="1">
    <source>
        <dbReference type="ARBA" id="ARBA00022723"/>
    </source>
</evidence>
<keyword evidence="6" id="KW-1185">Reference proteome</keyword>
<keyword evidence="1" id="KW-0479">Metal-binding</keyword>
<sequence>MDRTYNYRQFPTTVSEPSEAPIPPPSSSTRLNQKQSKACDACHRRKIKCNGEEEGPHPCSYCRKNGYECTYNHQPNKWPPSKAYVDGLEHRVGELERRVEYLKRELVRARSRPTYSTSSPESSVSGEILDKEQEAKEEDPETQAALEPLAQEYEDLMLGNAAGSPISQEPRMYHEKGSHFQVVNQQLVEIGSKSIDKNKFFQLRIRPECRVVDTNIFDEVNLRLDPPTWPEPDLAKLLIDTYFEKWNCVLPLLHKPTFLRQYADPKMRLDNNWVSVVFGVFAIASKLVDDPRALGPPDENGHYFDAGMKYFNEMRRIGSPLYAPPSLFRLQAIILFANYLCGHPLCPSVGWALIGLGLRYLQDAGMHLKKEWLQRAKAHPFDYEMRKRVFWILYAMERTMALEMDRSFCLPEHDYDIEPLLELDDDALDLLQQGQKDPVGFSQCIAAFNVRVYLLQIASHKRGEMQMLRHCNSNVSHREETYLYGVNIRLQNVKAKLDTDLIYQKDQADPERLLYSSLVHIQFHWVQLILYRPFFSKSQRMAHPEVPILAVSGASSREIAIALEGLRAKNMLRGRVNDASLAGFVAGSVLIMNMWEQKGLDGIDEVNLCLKALKSVEDRWQFPGLLYDVLKNFADIMTNVVTGNCPLLGDRPICLKLSSNSSHRPCDKDASEKPSSEDASSITDPGATVPTTIVSHINGNGGASTNSNQFGEFATFSMGAPDLFTPFSAVQTGSLFDTNIGSAGPTSTATNQPMFGEDGWLNHLDLNGQHGFMDPTFNEWLTSMIIASQETFPMDNAATSSAAGQSMFSTNDAANAIAASGDSTWNSPWWTFDQPT</sequence>
<feature type="compositionally biased region" description="Polar residues" evidence="3">
    <location>
        <begin position="677"/>
        <end position="700"/>
    </location>
</feature>
<feature type="compositionally biased region" description="Low complexity" evidence="3">
    <location>
        <begin position="112"/>
        <end position="125"/>
    </location>
</feature>
<feature type="domain" description="Zn(2)-C6 fungal-type" evidence="4">
    <location>
        <begin position="38"/>
        <end position="71"/>
    </location>
</feature>
<keyword evidence="2" id="KW-0539">Nucleus</keyword>
<dbReference type="Proteomes" id="UP000030653">
    <property type="component" value="Unassembled WGS sequence"/>
</dbReference>
<organism evidence="5 6">
    <name type="scientific">Dacryopinax primogenitus (strain DJM 731)</name>
    <name type="common">Brown rot fungus</name>
    <dbReference type="NCBI Taxonomy" id="1858805"/>
    <lineage>
        <taxon>Eukaryota</taxon>
        <taxon>Fungi</taxon>
        <taxon>Dikarya</taxon>
        <taxon>Basidiomycota</taxon>
        <taxon>Agaricomycotina</taxon>
        <taxon>Dacrymycetes</taxon>
        <taxon>Dacrymycetales</taxon>
        <taxon>Dacrymycetaceae</taxon>
        <taxon>Dacryopinax</taxon>
    </lineage>
</organism>
<dbReference type="InterPro" id="IPR050987">
    <property type="entry name" value="AtrR-like"/>
</dbReference>
<dbReference type="SMART" id="SM00906">
    <property type="entry name" value="Fungal_trans"/>
    <property type="match status" value="1"/>
</dbReference>
<dbReference type="CDD" id="cd00067">
    <property type="entry name" value="GAL4"/>
    <property type="match status" value="1"/>
</dbReference>
<feature type="region of interest" description="Disordered" evidence="3">
    <location>
        <begin position="661"/>
        <end position="700"/>
    </location>
</feature>
<dbReference type="InterPro" id="IPR036864">
    <property type="entry name" value="Zn2-C6_fun-type_DNA-bd_sf"/>
</dbReference>
<dbReference type="GO" id="GO:0006351">
    <property type="term" value="P:DNA-templated transcription"/>
    <property type="evidence" value="ECO:0007669"/>
    <property type="project" value="InterPro"/>
</dbReference>
<feature type="region of interest" description="Disordered" evidence="3">
    <location>
        <begin position="108"/>
        <end position="143"/>
    </location>
</feature>
<evidence type="ECO:0000313" key="5">
    <source>
        <dbReference type="EMBL" id="EJU03922.1"/>
    </source>
</evidence>
<dbReference type="Pfam" id="PF00172">
    <property type="entry name" value="Zn_clus"/>
    <property type="match status" value="1"/>
</dbReference>
<dbReference type="AlphaFoldDB" id="M5GCJ9"/>
<dbReference type="PANTHER" id="PTHR46910">
    <property type="entry name" value="TRANSCRIPTION FACTOR PDR1"/>
    <property type="match status" value="1"/>
</dbReference>
<dbReference type="CDD" id="cd14686">
    <property type="entry name" value="bZIP"/>
    <property type="match status" value="1"/>
</dbReference>
<evidence type="ECO:0000259" key="4">
    <source>
        <dbReference type="PROSITE" id="PS50048"/>
    </source>
</evidence>
<proteinExistence type="predicted"/>
<dbReference type="PROSITE" id="PS50048">
    <property type="entry name" value="ZN2_CY6_FUNGAL_2"/>
    <property type="match status" value="1"/>
</dbReference>
<accession>M5GCJ9</accession>
<feature type="compositionally biased region" description="Polar residues" evidence="3">
    <location>
        <begin position="1"/>
        <end position="14"/>
    </location>
</feature>
<gene>
    <name evidence="5" type="ORF">DACRYDRAFT_21316</name>
</gene>
<dbReference type="Gene3D" id="4.10.240.10">
    <property type="entry name" value="Zn(2)-C6 fungal-type DNA-binding domain"/>
    <property type="match status" value="1"/>
</dbReference>
<dbReference type="PROSITE" id="PS00463">
    <property type="entry name" value="ZN2_CY6_FUNGAL_1"/>
    <property type="match status" value="1"/>
</dbReference>
<dbReference type="EMBL" id="JH795859">
    <property type="protein sequence ID" value="EJU03922.1"/>
    <property type="molecule type" value="Genomic_DNA"/>
</dbReference>
<dbReference type="InterPro" id="IPR007219">
    <property type="entry name" value="XnlR_reg_dom"/>
</dbReference>
<dbReference type="STRING" id="1858805.M5GCJ9"/>
<dbReference type="HOGENOM" id="CLU_006019_2_2_1"/>
<dbReference type="GO" id="GO:0003677">
    <property type="term" value="F:DNA binding"/>
    <property type="evidence" value="ECO:0007669"/>
    <property type="project" value="InterPro"/>
</dbReference>
<dbReference type="OrthoDB" id="4456959at2759"/>
<evidence type="ECO:0000313" key="6">
    <source>
        <dbReference type="Proteomes" id="UP000030653"/>
    </source>
</evidence>
<dbReference type="SUPFAM" id="SSF57701">
    <property type="entry name" value="Zn2/Cys6 DNA-binding domain"/>
    <property type="match status" value="1"/>
</dbReference>
<evidence type="ECO:0000256" key="3">
    <source>
        <dbReference type="SAM" id="MobiDB-lite"/>
    </source>
</evidence>
<dbReference type="SMART" id="SM00066">
    <property type="entry name" value="GAL4"/>
    <property type="match status" value="1"/>
</dbReference>
<dbReference type="Pfam" id="PF04082">
    <property type="entry name" value="Fungal_trans"/>
    <property type="match status" value="1"/>
</dbReference>
<feature type="region of interest" description="Disordered" evidence="3">
    <location>
        <begin position="1"/>
        <end position="35"/>
    </location>
</feature>